<sequence length="115" mass="12093">MTHRLTALAAAALLALPAAATAQDAPVLAVVTHAVEDYAAWRSAYDGFAEEQEAGGVIMEEVYQDPENPNNVMVLHGFETLEAADAFFSSEALMAAMQEAGVAGQPAIMLVTRAE</sequence>
<dbReference type="AlphaFoldDB" id="A0A1G7AVS3"/>
<dbReference type="STRING" id="521013.SAMN04488567_1129"/>
<accession>A0A1G7AVS3</accession>
<reference evidence="4" key="1">
    <citation type="submission" date="2016-10" db="EMBL/GenBank/DDBJ databases">
        <authorList>
            <person name="Varghese N."/>
            <person name="Submissions S."/>
        </authorList>
    </citation>
    <scope>NUCLEOTIDE SEQUENCE [LARGE SCALE GENOMIC DNA]</scope>
    <source>
        <strain evidence="4">DSM 21424</strain>
    </source>
</reference>
<keyword evidence="4" id="KW-1185">Reference proteome</keyword>
<evidence type="ECO:0000313" key="4">
    <source>
        <dbReference type="Proteomes" id="UP000198922"/>
    </source>
</evidence>
<evidence type="ECO:0000256" key="1">
    <source>
        <dbReference type="SAM" id="SignalP"/>
    </source>
</evidence>
<protein>
    <recommendedName>
        <fullName evidence="2">ABM domain-containing protein</fullName>
    </recommendedName>
</protein>
<proteinExistence type="predicted"/>
<dbReference type="SUPFAM" id="SSF54909">
    <property type="entry name" value="Dimeric alpha+beta barrel"/>
    <property type="match status" value="1"/>
</dbReference>
<dbReference type="InterPro" id="IPR011008">
    <property type="entry name" value="Dimeric_a/b-barrel"/>
</dbReference>
<dbReference type="RefSeq" id="WP_207497398.1">
    <property type="nucleotide sequence ID" value="NZ_FNAT01000001.1"/>
</dbReference>
<dbReference type="Proteomes" id="UP000198922">
    <property type="component" value="Unassembled WGS sequence"/>
</dbReference>
<name>A0A1G7AVS3_9RHOB</name>
<keyword evidence="1" id="KW-0732">Signal</keyword>
<evidence type="ECO:0000313" key="3">
    <source>
        <dbReference type="EMBL" id="SDE18881.1"/>
    </source>
</evidence>
<dbReference type="InterPro" id="IPR007138">
    <property type="entry name" value="ABM_dom"/>
</dbReference>
<gene>
    <name evidence="3" type="ORF">SAMN04488567_1129</name>
</gene>
<feature type="domain" description="ABM" evidence="2">
    <location>
        <begin position="34"/>
        <end position="98"/>
    </location>
</feature>
<evidence type="ECO:0000259" key="2">
    <source>
        <dbReference type="Pfam" id="PF03992"/>
    </source>
</evidence>
<dbReference type="Pfam" id="PF03992">
    <property type="entry name" value="ABM"/>
    <property type="match status" value="1"/>
</dbReference>
<organism evidence="3 4">
    <name type="scientific">Limimaricola pyoseonensis</name>
    <dbReference type="NCBI Taxonomy" id="521013"/>
    <lineage>
        <taxon>Bacteria</taxon>
        <taxon>Pseudomonadati</taxon>
        <taxon>Pseudomonadota</taxon>
        <taxon>Alphaproteobacteria</taxon>
        <taxon>Rhodobacterales</taxon>
        <taxon>Paracoccaceae</taxon>
        <taxon>Limimaricola</taxon>
    </lineage>
</organism>
<feature type="chain" id="PRO_5011443542" description="ABM domain-containing protein" evidence="1">
    <location>
        <begin position="23"/>
        <end position="115"/>
    </location>
</feature>
<feature type="signal peptide" evidence="1">
    <location>
        <begin position="1"/>
        <end position="22"/>
    </location>
</feature>
<dbReference type="EMBL" id="FNAT01000001">
    <property type="protein sequence ID" value="SDE18881.1"/>
    <property type="molecule type" value="Genomic_DNA"/>
</dbReference>